<dbReference type="NCBIfam" id="NF041067">
    <property type="entry name" value="DpdJ"/>
    <property type="match status" value="1"/>
</dbReference>
<name>A0A495XIW9_9PSEU</name>
<sequence length="1497" mass="165509">MTLDPGGVFVGHLLNRLEDLELPLLAWGVTSGALSEGEVLDTVETALAHHPDAPRHLTASQVKQTLINAGLLFPVPHSSTATYRTRMAEALRLLAQLRQLFPARDTDFAGSAWWQRYKPLVADYRLHVADRRYPKRNIPLDAVLQEVARTPDWSTAANSTVSALIGDRDLARFQVDATKAVLAALRSRRHRGVVVCAGTGSGKTLAFYLPAFAAIRQAAANGGVDRLHTLALYPRTELLRDQLRDALQNTETVERMGVVPPGQRPLRIGVLYGDTPHSESMLEKYKDSWYKNWEPERNGLICPYLSCPACDRGRLKWADRDRHKGVELLTCTGCKHRIDGSRLALTRQSLLENPPDLLFTTTEMLNRTSTDPGLGALLGWTGRGPELVLLDEVHTYVGTHGAQTGLLLRRWRHALGSPVTLVGLSATLRDAGKFFAELVGLPFDSVTHIEPRSDDMEEEGREYGIAVRSDPVSGVSVLSTSIQTAMLFGRVLEADERKRSPFGSTGFLFTDDLDVSNRFFNDLRDAEGGQSRTGRPGRRSVLAGLRASDYAQHPERYVDGQSWDLVERIGHVLGQGLGSTRPLSIARTTSQDTGVDSRAALIVATAALEVGFNDARVGLVLQHKAPHDSASFVQRRGRAGRRRGTRPITVVVLSEYGRDRLTYQAYDTLFAPEIAARTLPVSNRHVQKIQAAQSMFDWLAKSFRRRFPYSDLRRVLQSPRKQTEAEEYAEQWKWLATRLTDLLEENALQDALAQHLKRSLQLDDDSVQALLWEPPRSLLLSVVPTVLRRLESRWTSLRADPGKLPGTFLPEFVTKTLFEPLNLPEVRLELPFKTNREEHLPIGKALREAVPGRVSLRYGYQHDDHRTWVPIPPDGESAIDVEGVAPDAPVIGQWKPWGNSDESYRVLRPTNIKLSEPAPEIKDSSQGYPRWASQVELSLHGLMPADTPKTSPWSDRVKSVGFATHAAGNPVTMRRFTVGAQCDVAKNSDTERRKITYVHDGVPAALGFELDVDGMCVEIAPLDTTDASVLAHLRSPQWRSVAFQRAVTENPALFDSTNHFQRTWLALSYFTTYSLAGIGSRAKPRELWQGLSDGSWRDSLAEVLAVLYRNDSLALSGQPQVTDRLVGDLTELSRDPVVVEALNQAGELLFADDVDKRSLGLARRAYVDTVAAAVLGAAFRVCRDAAEQDLVVDVVPADDETAPAKLWLTETGVGGVGVIERIAEFYAEDPNRFWSMVSGVLRPNSFERTDTALTRLVRHVIDEPGGEAARAIADLRAGRSARDGELALRRLRDAWTSLDGPVSQASVAALSIRLLRPGSSPRTDRAAADLISAWSLLEERLGVEVDTRVLAYAVGSGRLPVGEEGTSLTADQVFSLLWPRGGQVRNQHLAHYQPYVPYDAPAVHDRLLIAAAHDEHLPAIPVSADGWEERYRAELPNAGAVWLTCPADDRLTLGRAMAKIPVLPVDTDVLRVYGTITETVRHGADFHVRVELRESGR</sequence>
<dbReference type="PANTHER" id="PTHR47962:SF5">
    <property type="entry name" value="ATP-DEPENDENT HELICASE LHR-RELATED"/>
    <property type="match status" value="1"/>
</dbReference>
<dbReference type="Proteomes" id="UP000272729">
    <property type="component" value="Unassembled WGS sequence"/>
</dbReference>
<dbReference type="PROSITE" id="PS51192">
    <property type="entry name" value="HELICASE_ATP_BIND_1"/>
    <property type="match status" value="1"/>
</dbReference>
<accession>A0A495XIW9</accession>
<dbReference type="InterPro" id="IPR001650">
    <property type="entry name" value="Helicase_C-like"/>
</dbReference>
<keyword evidence="2" id="KW-0067">ATP-binding</keyword>
<dbReference type="Pfam" id="PF00271">
    <property type="entry name" value="Helicase_C"/>
    <property type="match status" value="1"/>
</dbReference>
<dbReference type="InterPro" id="IPR052511">
    <property type="entry name" value="ATP-dep_Helicase"/>
</dbReference>
<dbReference type="RefSeq" id="WP_121228778.1">
    <property type="nucleotide sequence ID" value="NZ_JBIUBA010000003.1"/>
</dbReference>
<dbReference type="Gene3D" id="3.40.50.300">
    <property type="entry name" value="P-loop containing nucleotide triphosphate hydrolases"/>
    <property type="match status" value="3"/>
</dbReference>
<dbReference type="InterPro" id="IPR014001">
    <property type="entry name" value="Helicase_ATP-bd"/>
</dbReference>
<dbReference type="SMART" id="SM00487">
    <property type="entry name" value="DEXDc"/>
    <property type="match status" value="1"/>
</dbReference>
<dbReference type="SUPFAM" id="SSF52540">
    <property type="entry name" value="P-loop containing nucleoside triphosphate hydrolases"/>
    <property type="match status" value="1"/>
</dbReference>
<proteinExistence type="predicted"/>
<dbReference type="EMBL" id="RBXR01000001">
    <property type="protein sequence ID" value="RKT74320.1"/>
    <property type="molecule type" value="Genomic_DNA"/>
</dbReference>
<keyword evidence="4" id="KW-0378">Hydrolase</keyword>
<keyword evidence="4" id="KW-0347">Helicase</keyword>
<evidence type="ECO:0000256" key="1">
    <source>
        <dbReference type="ARBA" id="ARBA00022741"/>
    </source>
</evidence>
<dbReference type="GO" id="GO:0004386">
    <property type="term" value="F:helicase activity"/>
    <property type="evidence" value="ECO:0007669"/>
    <property type="project" value="UniProtKB-KW"/>
</dbReference>
<evidence type="ECO:0000256" key="2">
    <source>
        <dbReference type="ARBA" id="ARBA00022840"/>
    </source>
</evidence>
<reference evidence="4 5" key="1">
    <citation type="submission" date="2018-10" db="EMBL/GenBank/DDBJ databases">
        <title>Sequencing the genomes of 1000 actinobacteria strains.</title>
        <authorList>
            <person name="Klenk H.-P."/>
        </authorList>
    </citation>
    <scope>NUCLEOTIDE SEQUENCE [LARGE SCALE GENOMIC DNA]</scope>
    <source>
        <strain evidence="4 5">DSM 43911</strain>
    </source>
</reference>
<comment type="caution">
    <text evidence="4">The sequence shown here is derived from an EMBL/GenBank/DDBJ whole genome shotgun (WGS) entry which is preliminary data.</text>
</comment>
<dbReference type="GO" id="GO:0005524">
    <property type="term" value="F:ATP binding"/>
    <property type="evidence" value="ECO:0007669"/>
    <property type="project" value="UniProtKB-KW"/>
</dbReference>
<evidence type="ECO:0000259" key="3">
    <source>
        <dbReference type="PROSITE" id="PS51192"/>
    </source>
</evidence>
<dbReference type="InterPro" id="IPR027417">
    <property type="entry name" value="P-loop_NTPase"/>
</dbReference>
<gene>
    <name evidence="4" type="ORF">DFJ66_7664</name>
</gene>
<dbReference type="GO" id="GO:0016887">
    <property type="term" value="F:ATP hydrolysis activity"/>
    <property type="evidence" value="ECO:0007669"/>
    <property type="project" value="TreeGrafter"/>
</dbReference>
<protein>
    <submittedName>
        <fullName evidence="4">Helicase-like protein</fullName>
    </submittedName>
</protein>
<keyword evidence="1" id="KW-0547">Nucleotide-binding</keyword>
<feature type="domain" description="Helicase ATP-binding" evidence="3">
    <location>
        <begin position="184"/>
        <end position="446"/>
    </location>
</feature>
<keyword evidence="5" id="KW-1185">Reference proteome</keyword>
<dbReference type="InterPro" id="IPR011545">
    <property type="entry name" value="DEAD/DEAH_box_helicase_dom"/>
</dbReference>
<evidence type="ECO:0000313" key="5">
    <source>
        <dbReference type="Proteomes" id="UP000272729"/>
    </source>
</evidence>
<evidence type="ECO:0000313" key="4">
    <source>
        <dbReference type="EMBL" id="RKT74320.1"/>
    </source>
</evidence>
<organism evidence="4 5">
    <name type="scientific">Saccharothrix variisporea</name>
    <dbReference type="NCBI Taxonomy" id="543527"/>
    <lineage>
        <taxon>Bacteria</taxon>
        <taxon>Bacillati</taxon>
        <taxon>Actinomycetota</taxon>
        <taxon>Actinomycetes</taxon>
        <taxon>Pseudonocardiales</taxon>
        <taxon>Pseudonocardiaceae</taxon>
        <taxon>Saccharothrix</taxon>
    </lineage>
</organism>
<dbReference type="Pfam" id="PF00270">
    <property type="entry name" value="DEAD"/>
    <property type="match status" value="1"/>
</dbReference>
<dbReference type="OrthoDB" id="3197455at2"/>
<dbReference type="GO" id="GO:0003677">
    <property type="term" value="F:DNA binding"/>
    <property type="evidence" value="ECO:0007669"/>
    <property type="project" value="TreeGrafter"/>
</dbReference>
<dbReference type="PANTHER" id="PTHR47962">
    <property type="entry name" value="ATP-DEPENDENT HELICASE LHR-RELATED-RELATED"/>
    <property type="match status" value="1"/>
</dbReference>